<evidence type="ECO:0000256" key="6">
    <source>
        <dbReference type="ARBA" id="ARBA00023157"/>
    </source>
</evidence>
<dbReference type="InterPro" id="IPR008801">
    <property type="entry name" value="RALF"/>
</dbReference>
<dbReference type="PANTHER" id="PTHR33136:SF4">
    <property type="entry name" value="PROTEIN RALF-LIKE 32"/>
    <property type="match status" value="1"/>
</dbReference>
<keyword evidence="9" id="KW-1185">Reference proteome</keyword>
<gene>
    <name evidence="8" type="ORF">L484_026868</name>
</gene>
<organism evidence="8 9">
    <name type="scientific">Morus notabilis</name>
    <dbReference type="NCBI Taxonomy" id="981085"/>
    <lineage>
        <taxon>Eukaryota</taxon>
        <taxon>Viridiplantae</taxon>
        <taxon>Streptophyta</taxon>
        <taxon>Embryophyta</taxon>
        <taxon>Tracheophyta</taxon>
        <taxon>Spermatophyta</taxon>
        <taxon>Magnoliopsida</taxon>
        <taxon>eudicotyledons</taxon>
        <taxon>Gunneridae</taxon>
        <taxon>Pentapetalae</taxon>
        <taxon>rosids</taxon>
        <taxon>fabids</taxon>
        <taxon>Rosales</taxon>
        <taxon>Moraceae</taxon>
        <taxon>Moreae</taxon>
        <taxon>Morus</taxon>
    </lineage>
</organism>
<sequence length="97" mass="10863">MGSGWKIKKRTHSLLLIMLIIMFFSSVPSEYCSAEIGETNTNKRVLLGGKLISPVVLRRDLPFCRSSGHLYAMSCLPQPSNPRNRGCSSIYRCRTGK</sequence>
<dbReference type="GO" id="GO:0009506">
    <property type="term" value="C:plasmodesma"/>
    <property type="evidence" value="ECO:0007669"/>
    <property type="project" value="TreeGrafter"/>
</dbReference>
<dbReference type="GO" id="GO:0005179">
    <property type="term" value="F:hormone activity"/>
    <property type="evidence" value="ECO:0007669"/>
    <property type="project" value="UniProtKB-KW"/>
</dbReference>
<reference evidence="9" key="1">
    <citation type="submission" date="2013-01" db="EMBL/GenBank/DDBJ databases">
        <title>Draft Genome Sequence of a Mulberry Tree, Morus notabilis C.K. Schneid.</title>
        <authorList>
            <person name="He N."/>
            <person name="Zhao S."/>
        </authorList>
    </citation>
    <scope>NUCLEOTIDE SEQUENCE</scope>
</reference>
<dbReference type="GO" id="GO:0040008">
    <property type="term" value="P:regulation of growth"/>
    <property type="evidence" value="ECO:0007669"/>
    <property type="project" value="UniProtKB-ARBA"/>
</dbReference>
<keyword evidence="4" id="KW-0372">Hormone</keyword>
<evidence type="ECO:0000256" key="1">
    <source>
        <dbReference type="ARBA" id="ARBA00004613"/>
    </source>
</evidence>
<evidence type="ECO:0000313" key="9">
    <source>
        <dbReference type="Proteomes" id="UP000030645"/>
    </source>
</evidence>
<dbReference type="Pfam" id="PF05498">
    <property type="entry name" value="RALF"/>
    <property type="match status" value="1"/>
</dbReference>
<dbReference type="EMBL" id="KE344640">
    <property type="protein sequence ID" value="EXB73703.1"/>
    <property type="molecule type" value="Genomic_DNA"/>
</dbReference>
<dbReference type="PANTHER" id="PTHR33136">
    <property type="entry name" value="RAPID ALKALINIZATION FACTOR-LIKE"/>
    <property type="match status" value="1"/>
</dbReference>
<evidence type="ECO:0000256" key="4">
    <source>
        <dbReference type="ARBA" id="ARBA00022702"/>
    </source>
</evidence>
<keyword evidence="3" id="KW-0964">Secreted</keyword>
<evidence type="ECO:0000256" key="2">
    <source>
        <dbReference type="ARBA" id="ARBA00009178"/>
    </source>
</evidence>
<name>W9RGM1_9ROSA</name>
<proteinExistence type="inferred from homology"/>
<evidence type="ECO:0000256" key="3">
    <source>
        <dbReference type="ARBA" id="ARBA00022525"/>
    </source>
</evidence>
<dbReference type="Proteomes" id="UP000030645">
    <property type="component" value="Unassembled WGS sequence"/>
</dbReference>
<comment type="similarity">
    <text evidence="2">Belongs to the plant rapid alkalinization factor (RALF) family.</text>
</comment>
<protein>
    <recommendedName>
        <fullName evidence="10">Protein RALF-like 32</fullName>
    </recommendedName>
</protein>
<evidence type="ECO:0000256" key="5">
    <source>
        <dbReference type="ARBA" id="ARBA00022729"/>
    </source>
</evidence>
<evidence type="ECO:0000313" key="8">
    <source>
        <dbReference type="EMBL" id="EXB73703.1"/>
    </source>
</evidence>
<keyword evidence="6" id="KW-1015">Disulfide bond</keyword>
<dbReference type="GO" id="GO:0019722">
    <property type="term" value="P:calcium-mediated signaling"/>
    <property type="evidence" value="ECO:0007669"/>
    <property type="project" value="TreeGrafter"/>
</dbReference>
<dbReference type="GO" id="GO:0005576">
    <property type="term" value="C:extracellular region"/>
    <property type="evidence" value="ECO:0007669"/>
    <property type="project" value="UniProtKB-SubCell"/>
</dbReference>
<feature type="chain" id="PRO_5004928600" description="Protein RALF-like 32" evidence="7">
    <location>
        <begin position="30"/>
        <end position="97"/>
    </location>
</feature>
<comment type="subcellular location">
    <subcellularLocation>
        <location evidence="1">Secreted</location>
    </subcellularLocation>
</comment>
<evidence type="ECO:0008006" key="10">
    <source>
        <dbReference type="Google" id="ProtNLM"/>
    </source>
</evidence>
<keyword evidence="5 7" id="KW-0732">Signal</keyword>
<feature type="signal peptide" evidence="7">
    <location>
        <begin position="1"/>
        <end position="29"/>
    </location>
</feature>
<dbReference type="AlphaFoldDB" id="W9RGM1"/>
<evidence type="ECO:0000256" key="7">
    <source>
        <dbReference type="SAM" id="SignalP"/>
    </source>
</evidence>
<accession>W9RGM1</accession>